<dbReference type="InterPro" id="IPR037359">
    <property type="entry name" value="NST/OST"/>
</dbReference>
<keyword evidence="2" id="KW-0325">Glycoprotein</keyword>
<evidence type="ECO:0000256" key="1">
    <source>
        <dbReference type="ARBA" id="ARBA00022679"/>
    </source>
</evidence>
<evidence type="ECO:0000259" key="3">
    <source>
        <dbReference type="Pfam" id="PF00685"/>
    </source>
</evidence>
<evidence type="ECO:0000313" key="5">
    <source>
        <dbReference type="Proteomes" id="UP000035720"/>
    </source>
</evidence>
<dbReference type="InterPro" id="IPR000863">
    <property type="entry name" value="Sulfotransferase_dom"/>
</dbReference>
<evidence type="ECO:0000256" key="2">
    <source>
        <dbReference type="ARBA" id="ARBA00023180"/>
    </source>
</evidence>
<dbReference type="EMBL" id="CAJC01000150">
    <property type="protein sequence ID" value="CCI53501.1"/>
    <property type="molecule type" value="Genomic_DNA"/>
</dbReference>
<dbReference type="GO" id="GO:0008146">
    <property type="term" value="F:sulfotransferase activity"/>
    <property type="evidence" value="ECO:0007669"/>
    <property type="project" value="InterPro"/>
</dbReference>
<dbReference type="Gene3D" id="3.40.50.300">
    <property type="entry name" value="P-loop containing nucleotide triphosphate hydrolases"/>
    <property type="match status" value="1"/>
</dbReference>
<evidence type="ECO:0000313" key="4">
    <source>
        <dbReference type="EMBL" id="CCI53501.1"/>
    </source>
</evidence>
<comment type="caution">
    <text evidence="4">The sequence shown here is derived from an EMBL/GenBank/DDBJ whole genome shotgun (WGS) entry which is preliminary data.</text>
</comment>
<organism evidence="4 5">
    <name type="scientific">Nostocoides jenkinsii Ben 74</name>
    <dbReference type="NCBI Taxonomy" id="1193518"/>
    <lineage>
        <taxon>Bacteria</taxon>
        <taxon>Bacillati</taxon>
        <taxon>Actinomycetota</taxon>
        <taxon>Actinomycetes</taxon>
        <taxon>Micrococcales</taxon>
        <taxon>Intrasporangiaceae</taxon>
        <taxon>Nostocoides</taxon>
    </lineage>
</organism>
<protein>
    <recommendedName>
        <fullName evidence="3">Sulfotransferase domain-containing protein</fullName>
    </recommendedName>
</protein>
<dbReference type="InterPro" id="IPR027417">
    <property type="entry name" value="P-loop_NTPase"/>
</dbReference>
<dbReference type="PANTHER" id="PTHR10605:SF56">
    <property type="entry name" value="BIFUNCTIONAL HEPARAN SULFATE N-DEACETYLASE_N-SULFOTRANSFERASE"/>
    <property type="match status" value="1"/>
</dbReference>
<dbReference type="AlphaFoldDB" id="A0A077M876"/>
<proteinExistence type="predicted"/>
<dbReference type="OrthoDB" id="981508at2"/>
<dbReference type="PANTHER" id="PTHR10605">
    <property type="entry name" value="HEPARAN SULFATE SULFOTRANSFERASE"/>
    <property type="match status" value="1"/>
</dbReference>
<dbReference type="SUPFAM" id="SSF52540">
    <property type="entry name" value="P-loop containing nucleoside triphosphate hydrolases"/>
    <property type="match status" value="1"/>
</dbReference>
<accession>A0A077M876</accession>
<sequence>MTETPDPTSGRLPNLVIAGVTKAGTTSLFRYLAQHPDIQPSDEKELRHFLPLRYDEPIGTLAEYAAHFAGWSGERYSMEASPGYFYGGAKVAGPMAQALPDVKVIVLLREPGQRAFSFFNFMRSRATLPQDAAFDPWLDKAMALVGEGTDQLRENHPWSGVGTSMYDRWLQEWIDAFGDRLHVLFFDELASDPMATVVSVCDWLGIDTAAAEAFDYEIENKTRQFRFAKLQKTALRINRANVLFLERHPRLKRSIRKTYFLVNFQKGGGGMAPASRERLDDFYRPTRQSVLASLRPGERERSPHWLTKP</sequence>
<name>A0A077M876_9MICO</name>
<dbReference type="STRING" id="1193518.BN13_40053"/>
<dbReference type="Proteomes" id="UP000035720">
    <property type="component" value="Unassembled WGS sequence"/>
</dbReference>
<gene>
    <name evidence="4" type="ORF">BN13_40053</name>
</gene>
<dbReference type="Pfam" id="PF00685">
    <property type="entry name" value="Sulfotransfer_1"/>
    <property type="match status" value="1"/>
</dbReference>
<keyword evidence="1" id="KW-0808">Transferase</keyword>
<feature type="domain" description="Sulfotransferase" evidence="3">
    <location>
        <begin position="99"/>
        <end position="238"/>
    </location>
</feature>
<dbReference type="RefSeq" id="WP_048543848.1">
    <property type="nucleotide sequence ID" value="NZ_HF571038.1"/>
</dbReference>
<reference evidence="4 5" key="1">
    <citation type="journal article" date="2013" name="ISME J.">
        <title>A metabolic model for members of the genus Tetrasphaera involved in enhanced biological phosphorus removal.</title>
        <authorList>
            <person name="Kristiansen R."/>
            <person name="Nguyen H.T.T."/>
            <person name="Saunders A.M."/>
            <person name="Nielsen J.L."/>
            <person name="Wimmer R."/>
            <person name="Le V.Q."/>
            <person name="McIlroy S.J."/>
            <person name="Petrovski S."/>
            <person name="Seviour R.J."/>
            <person name="Calteau A."/>
            <person name="Nielsen K.L."/>
            <person name="Nielsen P.H."/>
        </authorList>
    </citation>
    <scope>NUCLEOTIDE SEQUENCE [LARGE SCALE GENOMIC DNA]</scope>
    <source>
        <strain evidence="4 5">Ben 74</strain>
    </source>
</reference>
<keyword evidence="5" id="KW-1185">Reference proteome</keyword>